<dbReference type="PANTHER" id="PTHR46046">
    <property type="entry name" value="PEPTIDYLPROLYL ISOMERASE"/>
    <property type="match status" value="1"/>
</dbReference>
<dbReference type="PANTHER" id="PTHR46046:SF2">
    <property type="entry name" value="PEPTIDYL-PROLYL CIS-TRANS ISOMERASE FKBP9"/>
    <property type="match status" value="1"/>
</dbReference>
<evidence type="ECO:0000256" key="1">
    <source>
        <dbReference type="ARBA" id="ARBA00022737"/>
    </source>
</evidence>
<dbReference type="Pfam" id="PF00254">
    <property type="entry name" value="FKBP_C"/>
    <property type="match status" value="1"/>
</dbReference>
<dbReference type="EMBL" id="JASSZA010000012">
    <property type="protein sequence ID" value="KAK2095824.1"/>
    <property type="molecule type" value="Genomic_DNA"/>
</dbReference>
<organism evidence="5 6">
    <name type="scientific">Saguinus oedipus</name>
    <name type="common">Cotton-top tamarin</name>
    <name type="synonym">Oedipomidas oedipus</name>
    <dbReference type="NCBI Taxonomy" id="9490"/>
    <lineage>
        <taxon>Eukaryota</taxon>
        <taxon>Metazoa</taxon>
        <taxon>Chordata</taxon>
        <taxon>Craniata</taxon>
        <taxon>Vertebrata</taxon>
        <taxon>Euteleostomi</taxon>
        <taxon>Mammalia</taxon>
        <taxon>Eutheria</taxon>
        <taxon>Euarchontoglires</taxon>
        <taxon>Primates</taxon>
        <taxon>Haplorrhini</taxon>
        <taxon>Platyrrhini</taxon>
        <taxon>Cebidae</taxon>
        <taxon>Callitrichinae</taxon>
        <taxon>Saguinus</taxon>
    </lineage>
</organism>
<dbReference type="InterPro" id="IPR051989">
    <property type="entry name" value="FKBP-like_isomerase"/>
</dbReference>
<proteinExistence type="predicted"/>
<evidence type="ECO:0000259" key="4">
    <source>
        <dbReference type="Pfam" id="PF00254"/>
    </source>
</evidence>
<evidence type="ECO:0000313" key="6">
    <source>
        <dbReference type="Proteomes" id="UP001266305"/>
    </source>
</evidence>
<keyword evidence="6" id="KW-1185">Reference proteome</keyword>
<dbReference type="InterPro" id="IPR046357">
    <property type="entry name" value="PPIase_dom_sf"/>
</dbReference>
<feature type="domain" description="PPIase FKBP-type" evidence="4">
    <location>
        <begin position="49"/>
        <end position="78"/>
    </location>
</feature>
<dbReference type="Gene3D" id="3.10.50.40">
    <property type="match status" value="1"/>
</dbReference>
<evidence type="ECO:0000313" key="5">
    <source>
        <dbReference type="EMBL" id="KAK2095824.1"/>
    </source>
</evidence>
<name>A0ABQ9UFE9_SAGOE</name>
<feature type="chain" id="PRO_5047404403" description="PPIase FKBP-type domain-containing protein" evidence="3">
    <location>
        <begin position="27"/>
        <end position="144"/>
    </location>
</feature>
<comment type="caution">
    <text evidence="5">The sequence shown here is derived from an EMBL/GenBank/DDBJ whole genome shotgun (WGS) entry which is preliminary data.</text>
</comment>
<sequence length="144" mass="15476">MAFRARGWRPPPPPLLLLLLWVTGQGAPVAGLGSDAELQIERRFVPDECPRTVRSGDFVRYHYVGTFPDGQKFDSRYRALVARRGLRGCGSRCPASLSPERPFPPAGPPLAPPRAPALLPSSAAGILRDPRPSAAGEPPGPHVL</sequence>
<evidence type="ECO:0000256" key="3">
    <source>
        <dbReference type="SAM" id="SignalP"/>
    </source>
</evidence>
<feature type="compositionally biased region" description="Pro residues" evidence="2">
    <location>
        <begin position="101"/>
        <end position="115"/>
    </location>
</feature>
<keyword evidence="1" id="KW-0677">Repeat</keyword>
<reference evidence="5 6" key="1">
    <citation type="submission" date="2023-05" db="EMBL/GenBank/DDBJ databases">
        <title>B98-5 Cell Line De Novo Hybrid Assembly: An Optical Mapping Approach.</title>
        <authorList>
            <person name="Kananen K."/>
            <person name="Auerbach J.A."/>
            <person name="Kautto E."/>
            <person name="Blachly J.S."/>
        </authorList>
    </citation>
    <scope>NUCLEOTIDE SEQUENCE [LARGE SCALE GENOMIC DNA]</scope>
    <source>
        <strain evidence="5">B95-8</strain>
        <tissue evidence="5">Cell line</tissue>
    </source>
</reference>
<keyword evidence="3" id="KW-0732">Signal</keyword>
<gene>
    <name evidence="5" type="ORF">P7K49_024858</name>
</gene>
<feature type="region of interest" description="Disordered" evidence="2">
    <location>
        <begin position="91"/>
        <end position="144"/>
    </location>
</feature>
<evidence type="ECO:0000256" key="2">
    <source>
        <dbReference type="SAM" id="MobiDB-lite"/>
    </source>
</evidence>
<accession>A0ABQ9UFE9</accession>
<dbReference type="SUPFAM" id="SSF54534">
    <property type="entry name" value="FKBP-like"/>
    <property type="match status" value="1"/>
</dbReference>
<dbReference type="Proteomes" id="UP001266305">
    <property type="component" value="Unassembled WGS sequence"/>
</dbReference>
<protein>
    <recommendedName>
        <fullName evidence="4">PPIase FKBP-type domain-containing protein</fullName>
    </recommendedName>
</protein>
<dbReference type="InterPro" id="IPR001179">
    <property type="entry name" value="PPIase_FKBP_dom"/>
</dbReference>
<feature type="signal peptide" evidence="3">
    <location>
        <begin position="1"/>
        <end position="26"/>
    </location>
</feature>